<dbReference type="Proteomes" id="UP000230391">
    <property type="component" value="Unassembled WGS sequence"/>
</dbReference>
<evidence type="ECO:0000313" key="3">
    <source>
        <dbReference type="Proteomes" id="UP000230391"/>
    </source>
</evidence>
<feature type="transmembrane region" description="Helical" evidence="1">
    <location>
        <begin position="15"/>
        <end position="37"/>
    </location>
</feature>
<evidence type="ECO:0000256" key="1">
    <source>
        <dbReference type="SAM" id="Phobius"/>
    </source>
</evidence>
<organism evidence="2 3">
    <name type="scientific">Candidatus Kaiserbacteria bacterium CG_4_9_14_0_2_um_filter_41_32</name>
    <dbReference type="NCBI Taxonomy" id="1974601"/>
    <lineage>
        <taxon>Bacteria</taxon>
        <taxon>Candidatus Kaiseribacteriota</taxon>
    </lineage>
</organism>
<keyword evidence="1" id="KW-0472">Membrane</keyword>
<reference evidence="3" key="1">
    <citation type="submission" date="2017-09" db="EMBL/GenBank/DDBJ databases">
        <title>Depth-based differentiation of microbial function through sediment-hosted aquifers and enrichment of novel symbionts in the deep terrestrial subsurface.</title>
        <authorList>
            <person name="Probst A.J."/>
            <person name="Ladd B."/>
            <person name="Jarett J.K."/>
            <person name="Geller-Mcgrath D.E."/>
            <person name="Sieber C.M.K."/>
            <person name="Emerson J.B."/>
            <person name="Anantharaman K."/>
            <person name="Thomas B.C."/>
            <person name="Malmstrom R."/>
            <person name="Stieglmeier M."/>
            <person name="Klingl A."/>
            <person name="Woyke T."/>
            <person name="Ryan C.M."/>
            <person name="Banfield J.F."/>
        </authorList>
    </citation>
    <scope>NUCLEOTIDE SEQUENCE [LARGE SCALE GENOMIC DNA]</scope>
</reference>
<keyword evidence="1" id="KW-1133">Transmembrane helix</keyword>
<name>A0A2M8FEN3_9BACT</name>
<protein>
    <submittedName>
        <fullName evidence="2">Uncharacterized protein</fullName>
    </submittedName>
</protein>
<evidence type="ECO:0000313" key="2">
    <source>
        <dbReference type="EMBL" id="PJC56107.1"/>
    </source>
</evidence>
<accession>A0A2M8FEN3</accession>
<keyword evidence="1" id="KW-0812">Transmembrane</keyword>
<proteinExistence type="predicted"/>
<sequence>MLRPSILFELFSREGFWFAINNFMFKAIGFLIILWGLSNYFSSSFNALDSAVTQGFKTFESAALLSQKRMNDLR</sequence>
<comment type="caution">
    <text evidence="2">The sequence shown here is derived from an EMBL/GenBank/DDBJ whole genome shotgun (WGS) entry which is preliminary data.</text>
</comment>
<dbReference type="EMBL" id="PFRD01000079">
    <property type="protein sequence ID" value="PJC56107.1"/>
    <property type="molecule type" value="Genomic_DNA"/>
</dbReference>
<gene>
    <name evidence="2" type="ORF">CO026_02100</name>
</gene>
<dbReference type="AlphaFoldDB" id="A0A2M8FEN3"/>